<feature type="signal peptide" evidence="2">
    <location>
        <begin position="1"/>
        <end position="22"/>
    </location>
</feature>
<organism evidence="3 4">
    <name type="scientific">Daphnia galeata</name>
    <dbReference type="NCBI Taxonomy" id="27404"/>
    <lineage>
        <taxon>Eukaryota</taxon>
        <taxon>Metazoa</taxon>
        <taxon>Ecdysozoa</taxon>
        <taxon>Arthropoda</taxon>
        <taxon>Crustacea</taxon>
        <taxon>Branchiopoda</taxon>
        <taxon>Diplostraca</taxon>
        <taxon>Cladocera</taxon>
        <taxon>Anomopoda</taxon>
        <taxon>Daphniidae</taxon>
        <taxon>Daphnia</taxon>
    </lineage>
</organism>
<dbReference type="AlphaFoldDB" id="A0A8J2RD19"/>
<keyword evidence="2" id="KW-0732">Signal</keyword>
<reference evidence="3" key="1">
    <citation type="submission" date="2021-11" db="EMBL/GenBank/DDBJ databases">
        <authorList>
            <person name="Schell T."/>
        </authorList>
    </citation>
    <scope>NUCLEOTIDE SEQUENCE</scope>
    <source>
        <strain evidence="3">M5</strain>
    </source>
</reference>
<feature type="chain" id="PRO_5035295945" evidence="2">
    <location>
        <begin position="23"/>
        <end position="89"/>
    </location>
</feature>
<evidence type="ECO:0000313" key="4">
    <source>
        <dbReference type="Proteomes" id="UP000789390"/>
    </source>
</evidence>
<accession>A0A8J2RD19</accession>
<name>A0A8J2RD19_9CRUS</name>
<evidence type="ECO:0000256" key="1">
    <source>
        <dbReference type="SAM" id="MobiDB-lite"/>
    </source>
</evidence>
<proteinExistence type="predicted"/>
<gene>
    <name evidence="3" type="ORF">DGAL_LOCUS843</name>
</gene>
<sequence>MNFKVMSILALIALVFVFSASAHPAEEPVKTTGQPEVAEPAAKRAEEREGWLLQLKEKFDQIPEHVKAELEKEVQIYKMKKEEERAQQQ</sequence>
<evidence type="ECO:0000256" key="2">
    <source>
        <dbReference type="SAM" id="SignalP"/>
    </source>
</evidence>
<dbReference type="EMBL" id="CAKKLH010000007">
    <property type="protein sequence ID" value="CAH0098741.1"/>
    <property type="molecule type" value="Genomic_DNA"/>
</dbReference>
<evidence type="ECO:0000313" key="3">
    <source>
        <dbReference type="EMBL" id="CAH0098741.1"/>
    </source>
</evidence>
<protein>
    <submittedName>
        <fullName evidence="3">Uncharacterized protein</fullName>
    </submittedName>
</protein>
<keyword evidence="4" id="KW-1185">Reference proteome</keyword>
<feature type="region of interest" description="Disordered" evidence="1">
    <location>
        <begin position="25"/>
        <end position="44"/>
    </location>
</feature>
<comment type="caution">
    <text evidence="3">The sequence shown here is derived from an EMBL/GenBank/DDBJ whole genome shotgun (WGS) entry which is preliminary data.</text>
</comment>
<dbReference type="Proteomes" id="UP000789390">
    <property type="component" value="Unassembled WGS sequence"/>
</dbReference>